<dbReference type="eggNOG" id="KOG3365">
    <property type="taxonomic scope" value="Eukaryota"/>
</dbReference>
<keyword evidence="12" id="KW-0560">Oxidoreductase</keyword>
<comment type="subcellular location">
    <subcellularLocation>
        <location evidence="2">Mitochondrion inner membrane</location>
        <topology evidence="2">Peripheral membrane protein</topology>
        <orientation evidence="2">Matrix side</orientation>
    </subcellularLocation>
</comment>
<keyword evidence="7" id="KW-0999">Mitochondrion inner membrane</keyword>
<evidence type="ECO:0000256" key="7">
    <source>
        <dbReference type="ARBA" id="ARBA00022792"/>
    </source>
</evidence>
<comment type="function">
    <text evidence="1">Accessory subunit of the mitochondrial membrane respiratory chain NADH dehydrogenase (Complex I), that is believed not to be involved in catalysis. Complex I functions in the transfer of electrons from NADH to the respiratory chain. The immediate electron acceptor for the enzyme is believed to be ubiquinone.</text>
</comment>
<dbReference type="KEGG" id="phu:Phum_PHUM387420"/>
<evidence type="ECO:0000256" key="10">
    <source>
        <dbReference type="ARBA" id="ARBA00023136"/>
    </source>
</evidence>
<dbReference type="OMA" id="AAKMVDW"/>
<reference evidence="13" key="3">
    <citation type="submission" date="2020-05" db="UniProtKB">
        <authorList>
            <consortium name="EnsemblMetazoa"/>
        </authorList>
    </citation>
    <scope>IDENTIFICATION</scope>
    <source>
        <strain evidence="13">USDA</strain>
    </source>
</reference>
<dbReference type="Proteomes" id="UP000009046">
    <property type="component" value="Unassembled WGS sequence"/>
</dbReference>
<reference evidence="12" key="2">
    <citation type="submission" date="2007-04" db="EMBL/GenBank/DDBJ databases">
        <title>The genome of the human body louse.</title>
        <authorList>
            <consortium name="The Human Body Louse Genome Consortium"/>
            <person name="Kirkness E."/>
            <person name="Walenz B."/>
            <person name="Hass B."/>
            <person name="Bruggner R."/>
            <person name="Strausberg R."/>
        </authorList>
    </citation>
    <scope>NUCLEOTIDE SEQUENCE</scope>
    <source>
        <strain evidence="12">USDA</strain>
    </source>
</reference>
<dbReference type="PANTHER" id="PTHR12653">
    <property type="entry name" value="NADH-UBIQUINONE OXIDOREDUCTASE 13 KD-B SUBUNIT"/>
    <property type="match status" value="1"/>
</dbReference>
<dbReference type="CTD" id="8237288"/>
<dbReference type="RefSeq" id="XP_002428495.1">
    <property type="nucleotide sequence ID" value="XM_002428450.1"/>
</dbReference>
<dbReference type="PANTHER" id="PTHR12653:SF0">
    <property type="entry name" value="NADH DEHYDROGENASE [UBIQUINONE] 1 ALPHA SUBCOMPLEX SUBUNIT 5"/>
    <property type="match status" value="1"/>
</dbReference>
<evidence type="ECO:0000313" key="13">
    <source>
        <dbReference type="EnsemblMetazoa" id="PHUM387420-PA"/>
    </source>
</evidence>
<evidence type="ECO:0000256" key="8">
    <source>
        <dbReference type="ARBA" id="ARBA00022982"/>
    </source>
</evidence>
<comment type="subunit">
    <text evidence="4">Complex I is composed of 45 different subunits.</text>
</comment>
<protein>
    <submittedName>
        <fullName evidence="12 13">NADH-Ubiquinone oxidoreductase 13kDa-B subunit</fullName>
        <ecNumber evidence="12">1.6.5.3</ecNumber>
        <ecNumber evidence="12">1.6.99.3</ecNumber>
    </submittedName>
</protein>
<dbReference type="EC" id="1.6.5.3" evidence="12"/>
<dbReference type="EC" id="1.6.99.3" evidence="12"/>
<keyword evidence="9" id="KW-0496">Mitochondrion</keyword>
<keyword evidence="10" id="KW-0472">Membrane</keyword>
<evidence type="ECO:0000313" key="12">
    <source>
        <dbReference type="EMBL" id="EEB15757.1"/>
    </source>
</evidence>
<evidence type="ECO:0000313" key="14">
    <source>
        <dbReference type="Proteomes" id="UP000009046"/>
    </source>
</evidence>
<keyword evidence="6" id="KW-0679">Respiratory chain</keyword>
<evidence type="ECO:0000256" key="5">
    <source>
        <dbReference type="ARBA" id="ARBA00022448"/>
    </source>
</evidence>
<organism>
    <name type="scientific">Pediculus humanus subsp. corporis</name>
    <name type="common">Body louse</name>
    <dbReference type="NCBI Taxonomy" id="121224"/>
    <lineage>
        <taxon>Eukaryota</taxon>
        <taxon>Metazoa</taxon>
        <taxon>Ecdysozoa</taxon>
        <taxon>Arthropoda</taxon>
        <taxon>Hexapoda</taxon>
        <taxon>Insecta</taxon>
        <taxon>Pterygota</taxon>
        <taxon>Neoptera</taxon>
        <taxon>Paraneoptera</taxon>
        <taxon>Psocodea</taxon>
        <taxon>Troctomorpha</taxon>
        <taxon>Phthiraptera</taxon>
        <taxon>Anoplura</taxon>
        <taxon>Pediculidae</taxon>
        <taxon>Pediculus</taxon>
    </lineage>
</organism>
<dbReference type="FunCoup" id="E0VQV1">
    <property type="interactions" value="1124"/>
</dbReference>
<dbReference type="VEuPathDB" id="VectorBase:PHUM387420"/>
<dbReference type="Pfam" id="PF04716">
    <property type="entry name" value="ETC_C1_NDUFA5"/>
    <property type="match status" value="1"/>
</dbReference>
<feature type="coiled-coil region" evidence="11">
    <location>
        <begin position="79"/>
        <end position="122"/>
    </location>
</feature>
<dbReference type="STRING" id="121224.E0VQV1"/>
<dbReference type="OrthoDB" id="286811at2759"/>
<dbReference type="EMBL" id="AAZO01004538">
    <property type="status" value="NOT_ANNOTATED_CDS"/>
    <property type="molecule type" value="Genomic_DNA"/>
</dbReference>
<keyword evidence="12" id="KW-0830">Ubiquinone</keyword>
<evidence type="ECO:0000256" key="1">
    <source>
        <dbReference type="ARBA" id="ARBA00003195"/>
    </source>
</evidence>
<keyword evidence="11" id="KW-0175">Coiled coil</keyword>
<keyword evidence="8" id="KW-0249">Electron transport</keyword>
<dbReference type="EnsemblMetazoa" id="PHUM387420-RA">
    <property type="protein sequence ID" value="PHUM387420-PA"/>
    <property type="gene ID" value="PHUM387420"/>
</dbReference>
<keyword evidence="14" id="KW-1185">Reference proteome</keyword>
<name>E0VQV1_PEDHC</name>
<accession>E0VQV1</accession>
<dbReference type="GO" id="GO:0016491">
    <property type="term" value="F:oxidoreductase activity"/>
    <property type="evidence" value="ECO:0007669"/>
    <property type="project" value="UniProtKB-KW"/>
</dbReference>
<evidence type="ECO:0000256" key="9">
    <source>
        <dbReference type="ARBA" id="ARBA00023128"/>
    </source>
</evidence>
<reference evidence="12" key="1">
    <citation type="submission" date="2007-04" db="EMBL/GenBank/DDBJ databases">
        <title>Annotation of Pediculus humanus corporis strain USDA.</title>
        <authorList>
            <person name="Kirkness E."/>
            <person name="Hannick L."/>
            <person name="Hass B."/>
            <person name="Bruggner R."/>
            <person name="Lawson D."/>
            <person name="Bidwell S."/>
            <person name="Joardar V."/>
            <person name="Caler E."/>
            <person name="Walenz B."/>
            <person name="Inman J."/>
            <person name="Schobel S."/>
            <person name="Galinsky K."/>
            <person name="Amedeo P."/>
            <person name="Strausberg R."/>
        </authorList>
    </citation>
    <scope>NUCLEOTIDE SEQUENCE</scope>
    <source>
        <strain evidence="12">USDA</strain>
    </source>
</reference>
<dbReference type="InParanoid" id="E0VQV1"/>
<gene>
    <name evidence="13" type="primary">8237288</name>
    <name evidence="12" type="ORF">Phum_PHUM387420</name>
</gene>
<evidence type="ECO:0000256" key="3">
    <source>
        <dbReference type="ARBA" id="ARBA00010261"/>
    </source>
</evidence>
<evidence type="ECO:0000256" key="4">
    <source>
        <dbReference type="ARBA" id="ARBA00011533"/>
    </source>
</evidence>
<dbReference type="GeneID" id="8237288"/>
<dbReference type="AlphaFoldDB" id="E0VQV1"/>
<dbReference type="EMBL" id="DS235442">
    <property type="protein sequence ID" value="EEB15757.1"/>
    <property type="molecule type" value="Genomic_DNA"/>
</dbReference>
<evidence type="ECO:0000256" key="6">
    <source>
        <dbReference type="ARBA" id="ARBA00022660"/>
    </source>
</evidence>
<dbReference type="GO" id="GO:0022904">
    <property type="term" value="P:respiratory electron transport chain"/>
    <property type="evidence" value="ECO:0007669"/>
    <property type="project" value="InterPro"/>
</dbReference>
<evidence type="ECO:0000256" key="11">
    <source>
        <dbReference type="SAM" id="Coils"/>
    </source>
</evidence>
<sequence length="145" mass="17004">MFNNYQLKLLKILQFFLENDLVKQTVTFFVFTSKGATNLTGLVVNHNPHYVLSRYYKRILLVINKMPESSLYRKHVESIVKERSKIVETTKDIESIERKIGCGQIEEVILQAQNELNLAEKLLLSRPWEELVSAAPKNQWQWPIK</sequence>
<comment type="similarity">
    <text evidence="3">Belongs to the complex I NDUFA5 subunit family.</text>
</comment>
<dbReference type="HOGENOM" id="CLU_099943_0_1_1"/>
<proteinExistence type="inferred from homology"/>
<dbReference type="GO" id="GO:0005743">
    <property type="term" value="C:mitochondrial inner membrane"/>
    <property type="evidence" value="ECO:0007669"/>
    <property type="project" value="UniProtKB-SubCell"/>
</dbReference>
<dbReference type="InterPro" id="IPR006806">
    <property type="entry name" value="NDUFA5"/>
</dbReference>
<keyword evidence="5" id="KW-0813">Transport</keyword>
<evidence type="ECO:0000256" key="2">
    <source>
        <dbReference type="ARBA" id="ARBA00004443"/>
    </source>
</evidence>